<evidence type="ECO:0000256" key="1">
    <source>
        <dbReference type="ARBA" id="ARBA00022516"/>
    </source>
</evidence>
<dbReference type="GO" id="GO:0000287">
    <property type="term" value="F:magnesium ion binding"/>
    <property type="evidence" value="ECO:0007669"/>
    <property type="project" value="UniProtKB-UniRule"/>
</dbReference>
<feature type="binding site" evidence="10">
    <location>
        <position position="9"/>
    </location>
    <ligand>
        <name>Mg(2+)</name>
        <dbReference type="ChEBI" id="CHEBI:18420"/>
    </ligand>
</feature>
<evidence type="ECO:0000256" key="8">
    <source>
        <dbReference type="ARBA" id="ARBA00050875"/>
    </source>
</evidence>
<keyword evidence="13" id="KW-1185">Reference proteome</keyword>
<evidence type="ECO:0000313" key="12">
    <source>
        <dbReference type="EMBL" id="RDE22703.1"/>
    </source>
</evidence>
<keyword evidence="5 10" id="KW-0460">Magnesium</keyword>
<evidence type="ECO:0000256" key="7">
    <source>
        <dbReference type="ARBA" id="ARBA00023160"/>
    </source>
</evidence>
<gene>
    <name evidence="10" type="primary">acpS</name>
    <name evidence="12" type="ORF">DV711_08985</name>
</gene>
<keyword evidence="4 10" id="KW-0276">Fatty acid metabolism</keyword>
<comment type="function">
    <text evidence="10">Transfers the 4'-phosphopantetheine moiety from coenzyme A to a Ser of acyl-carrier-protein.</text>
</comment>
<protein>
    <recommendedName>
        <fullName evidence="10">Holo-[acyl-carrier-protein] synthase</fullName>
        <shortName evidence="10">Holo-ACP synthase</shortName>
        <ecNumber evidence="10">2.7.8.7</ecNumber>
    </recommendedName>
    <alternativeName>
        <fullName evidence="10">4'-phosphopantetheinyl transferase AcpS</fullName>
    </alternativeName>
</protein>
<dbReference type="EMBL" id="QQOH01000002">
    <property type="protein sequence ID" value="RDE22703.1"/>
    <property type="molecule type" value="Genomic_DNA"/>
</dbReference>
<dbReference type="InterPro" id="IPR004568">
    <property type="entry name" value="Ppantetheine-prot_Trfase_dom"/>
</dbReference>
<evidence type="ECO:0000256" key="10">
    <source>
        <dbReference type="HAMAP-Rule" id="MF_00101"/>
    </source>
</evidence>
<sequence length="126" mass="13981">MMIVGIGTDIVQIARIGASSDRLGEKFAARILTPDELQQWQEHARPTVFLAKRFAVKEAASKALGTGIGRGVSWQHFHIDHNEWGAPQLRFSEGAAERAEQLGVNRIHLTLSDEQDHVVAFVVLEQ</sequence>
<dbReference type="Proteomes" id="UP000253769">
    <property type="component" value="Unassembled WGS sequence"/>
</dbReference>
<reference evidence="12 13" key="1">
    <citation type="submission" date="2018-07" db="EMBL/GenBank/DDBJ databases">
        <title>Motiliproteus coralliicola sp. nov., a bacterium isolated from Coral.</title>
        <authorList>
            <person name="Wang G."/>
        </authorList>
    </citation>
    <scope>NUCLEOTIDE SEQUENCE [LARGE SCALE GENOMIC DNA]</scope>
    <source>
        <strain evidence="12 13">C34</strain>
    </source>
</reference>
<dbReference type="NCBIfam" id="TIGR00556">
    <property type="entry name" value="pantethn_trn"/>
    <property type="match status" value="1"/>
</dbReference>
<evidence type="ECO:0000256" key="9">
    <source>
        <dbReference type="ARBA" id="ARBA00054726"/>
    </source>
</evidence>
<accession>A0A369WNA8</accession>
<dbReference type="SUPFAM" id="SSF56214">
    <property type="entry name" value="4'-phosphopantetheinyl transferase"/>
    <property type="match status" value="1"/>
</dbReference>
<keyword evidence="1 10" id="KW-0444">Lipid biosynthesis</keyword>
<evidence type="ECO:0000256" key="3">
    <source>
        <dbReference type="ARBA" id="ARBA00022723"/>
    </source>
</evidence>
<dbReference type="InterPro" id="IPR037143">
    <property type="entry name" value="4-PPantetheinyl_Trfase_dom_sf"/>
</dbReference>
<comment type="similarity">
    <text evidence="10">Belongs to the P-Pant transferase superfamily. AcpS family.</text>
</comment>
<keyword evidence="10" id="KW-0963">Cytoplasm</keyword>
<dbReference type="GO" id="GO:0008897">
    <property type="term" value="F:holo-[acyl-carrier-protein] synthase activity"/>
    <property type="evidence" value="ECO:0007669"/>
    <property type="project" value="UniProtKB-UniRule"/>
</dbReference>
<organism evidence="12 13">
    <name type="scientific">Motiliproteus coralliicola</name>
    <dbReference type="NCBI Taxonomy" id="2283196"/>
    <lineage>
        <taxon>Bacteria</taxon>
        <taxon>Pseudomonadati</taxon>
        <taxon>Pseudomonadota</taxon>
        <taxon>Gammaproteobacteria</taxon>
        <taxon>Oceanospirillales</taxon>
        <taxon>Oceanospirillaceae</taxon>
        <taxon>Motiliproteus</taxon>
    </lineage>
</organism>
<evidence type="ECO:0000256" key="2">
    <source>
        <dbReference type="ARBA" id="ARBA00022679"/>
    </source>
</evidence>
<comment type="caution">
    <text evidence="12">The sequence shown here is derived from an EMBL/GenBank/DDBJ whole genome shotgun (WGS) entry which is preliminary data.</text>
</comment>
<feature type="domain" description="4'-phosphopantetheinyl transferase" evidence="11">
    <location>
        <begin position="5"/>
        <end position="121"/>
    </location>
</feature>
<dbReference type="FunFam" id="3.90.470.20:FF:000001">
    <property type="entry name" value="Holo-[acyl-carrier-protein] synthase"/>
    <property type="match status" value="1"/>
</dbReference>
<evidence type="ECO:0000259" key="11">
    <source>
        <dbReference type="Pfam" id="PF01648"/>
    </source>
</evidence>
<name>A0A369WNA8_9GAMM</name>
<keyword evidence="7 10" id="KW-0275">Fatty acid biosynthesis</keyword>
<dbReference type="AlphaFoldDB" id="A0A369WNA8"/>
<proteinExistence type="inferred from homology"/>
<dbReference type="InterPro" id="IPR002582">
    <property type="entry name" value="ACPS"/>
</dbReference>
<comment type="catalytic activity">
    <reaction evidence="8 10">
        <text>apo-[ACP] + CoA = holo-[ACP] + adenosine 3',5'-bisphosphate + H(+)</text>
        <dbReference type="Rhea" id="RHEA:12068"/>
        <dbReference type="Rhea" id="RHEA-COMP:9685"/>
        <dbReference type="Rhea" id="RHEA-COMP:9690"/>
        <dbReference type="ChEBI" id="CHEBI:15378"/>
        <dbReference type="ChEBI" id="CHEBI:29999"/>
        <dbReference type="ChEBI" id="CHEBI:57287"/>
        <dbReference type="ChEBI" id="CHEBI:58343"/>
        <dbReference type="ChEBI" id="CHEBI:64479"/>
        <dbReference type="EC" id="2.7.8.7"/>
    </reaction>
</comment>
<keyword evidence="3 10" id="KW-0479">Metal-binding</keyword>
<comment type="function">
    <text evidence="9">Transfers the 4'-phosphopantetheine moiety from coenzyme A to the 'Ser-36' of acyl-carrier-protein.</text>
</comment>
<dbReference type="EC" id="2.7.8.7" evidence="10"/>
<comment type="subcellular location">
    <subcellularLocation>
        <location evidence="10">Cytoplasm</location>
    </subcellularLocation>
</comment>
<dbReference type="HAMAP" id="MF_00101">
    <property type="entry name" value="AcpS"/>
    <property type="match status" value="1"/>
</dbReference>
<evidence type="ECO:0000256" key="5">
    <source>
        <dbReference type="ARBA" id="ARBA00022842"/>
    </source>
</evidence>
<keyword evidence="6 10" id="KW-0443">Lipid metabolism</keyword>
<dbReference type="Pfam" id="PF01648">
    <property type="entry name" value="ACPS"/>
    <property type="match status" value="1"/>
</dbReference>
<dbReference type="GO" id="GO:0005737">
    <property type="term" value="C:cytoplasm"/>
    <property type="evidence" value="ECO:0007669"/>
    <property type="project" value="UniProtKB-SubCell"/>
</dbReference>
<dbReference type="NCBIfam" id="TIGR00516">
    <property type="entry name" value="acpS"/>
    <property type="match status" value="1"/>
</dbReference>
<dbReference type="InterPro" id="IPR008278">
    <property type="entry name" value="4-PPantetheinyl_Trfase_dom"/>
</dbReference>
<dbReference type="GO" id="GO:0006633">
    <property type="term" value="P:fatty acid biosynthetic process"/>
    <property type="evidence" value="ECO:0007669"/>
    <property type="project" value="UniProtKB-UniRule"/>
</dbReference>
<evidence type="ECO:0000313" key="13">
    <source>
        <dbReference type="Proteomes" id="UP000253769"/>
    </source>
</evidence>
<comment type="cofactor">
    <cofactor evidence="10">
        <name>Mg(2+)</name>
        <dbReference type="ChEBI" id="CHEBI:18420"/>
    </cofactor>
</comment>
<evidence type="ECO:0000256" key="6">
    <source>
        <dbReference type="ARBA" id="ARBA00023098"/>
    </source>
</evidence>
<dbReference type="OrthoDB" id="517356at2"/>
<feature type="binding site" evidence="10">
    <location>
        <position position="58"/>
    </location>
    <ligand>
        <name>Mg(2+)</name>
        <dbReference type="ChEBI" id="CHEBI:18420"/>
    </ligand>
</feature>
<evidence type="ECO:0000256" key="4">
    <source>
        <dbReference type="ARBA" id="ARBA00022832"/>
    </source>
</evidence>
<keyword evidence="2 10" id="KW-0808">Transferase</keyword>
<dbReference type="Gene3D" id="3.90.470.20">
    <property type="entry name" value="4'-phosphopantetheinyl transferase domain"/>
    <property type="match status" value="1"/>
</dbReference>